<feature type="compositionally biased region" description="Basic and acidic residues" evidence="1">
    <location>
        <begin position="50"/>
        <end position="81"/>
    </location>
</feature>
<accession>A0A0Q3UTK2</accession>
<name>A0A0Q3UTK2_AMAAE</name>
<dbReference type="Proteomes" id="UP000051836">
    <property type="component" value="Unassembled WGS sequence"/>
</dbReference>
<comment type="caution">
    <text evidence="2">The sequence shown here is derived from an EMBL/GenBank/DDBJ whole genome shotgun (WGS) entry which is preliminary data.</text>
</comment>
<dbReference type="AlphaFoldDB" id="A0A0Q3UTK2"/>
<organism evidence="2 3">
    <name type="scientific">Amazona aestiva</name>
    <name type="common">Blue-fronted Amazon parrot</name>
    <dbReference type="NCBI Taxonomy" id="12930"/>
    <lineage>
        <taxon>Eukaryota</taxon>
        <taxon>Metazoa</taxon>
        <taxon>Chordata</taxon>
        <taxon>Craniata</taxon>
        <taxon>Vertebrata</taxon>
        <taxon>Euteleostomi</taxon>
        <taxon>Archelosauria</taxon>
        <taxon>Archosauria</taxon>
        <taxon>Dinosauria</taxon>
        <taxon>Saurischia</taxon>
        <taxon>Theropoda</taxon>
        <taxon>Coelurosauria</taxon>
        <taxon>Aves</taxon>
        <taxon>Neognathae</taxon>
        <taxon>Neoaves</taxon>
        <taxon>Telluraves</taxon>
        <taxon>Australaves</taxon>
        <taxon>Psittaciformes</taxon>
        <taxon>Psittacidae</taxon>
        <taxon>Amazona</taxon>
    </lineage>
</organism>
<feature type="region of interest" description="Disordered" evidence="1">
    <location>
        <begin position="47"/>
        <end position="81"/>
    </location>
</feature>
<sequence length="144" mass="15750">MSGKAGRVVGKEAVERFRRCIGAIVIVNKIFAQLRTGEAVKFVTSQVHNELGEKQERNTDDGGKGRDEERKMGAKGKDIREESLCEKDKTGAVKGWNMIHIHGPDFRGWAEDVTTDKTISIAKGNGYPIGTENGACYLLAIATN</sequence>
<evidence type="ECO:0000313" key="3">
    <source>
        <dbReference type="Proteomes" id="UP000051836"/>
    </source>
</evidence>
<dbReference type="EMBL" id="LMAW01001113">
    <property type="protein sequence ID" value="KQK84418.1"/>
    <property type="molecule type" value="Genomic_DNA"/>
</dbReference>
<reference evidence="2 3" key="1">
    <citation type="submission" date="2015-10" db="EMBL/GenBank/DDBJ databases">
        <authorList>
            <person name="Gilbert D.G."/>
        </authorList>
    </citation>
    <scope>NUCLEOTIDE SEQUENCE [LARGE SCALE GENOMIC DNA]</scope>
    <source>
        <strain evidence="2">FVVF132</strain>
    </source>
</reference>
<proteinExistence type="predicted"/>
<protein>
    <submittedName>
        <fullName evidence="2">Uncharacterized protein</fullName>
    </submittedName>
</protein>
<gene>
    <name evidence="2" type="ORF">AAES_87418</name>
</gene>
<evidence type="ECO:0000313" key="2">
    <source>
        <dbReference type="EMBL" id="KQK84418.1"/>
    </source>
</evidence>
<keyword evidence="3" id="KW-1185">Reference proteome</keyword>
<evidence type="ECO:0000256" key="1">
    <source>
        <dbReference type="SAM" id="MobiDB-lite"/>
    </source>
</evidence>